<evidence type="ECO:0000313" key="3">
    <source>
        <dbReference type="Proteomes" id="UP000812966"/>
    </source>
</evidence>
<organism evidence="2 3">
    <name type="scientific">Filobasidium floriforme</name>
    <dbReference type="NCBI Taxonomy" id="5210"/>
    <lineage>
        <taxon>Eukaryota</taxon>
        <taxon>Fungi</taxon>
        <taxon>Dikarya</taxon>
        <taxon>Basidiomycota</taxon>
        <taxon>Agaricomycotina</taxon>
        <taxon>Tremellomycetes</taxon>
        <taxon>Filobasidiales</taxon>
        <taxon>Filobasidiaceae</taxon>
        <taxon>Filobasidium</taxon>
    </lineage>
</organism>
<dbReference type="InterPro" id="IPR052586">
    <property type="entry name" value="ASCC2"/>
</dbReference>
<feature type="region of interest" description="Disordered" evidence="1">
    <location>
        <begin position="386"/>
        <end position="426"/>
    </location>
</feature>
<name>A0A8K0JKG9_9TREE</name>
<dbReference type="PANTHER" id="PTHR21494:SF0">
    <property type="entry name" value="ACTIVATING SIGNAL COINTEGRATOR 1 COMPLEX SUBUNIT 2"/>
    <property type="match status" value="1"/>
</dbReference>
<evidence type="ECO:0000256" key="1">
    <source>
        <dbReference type="SAM" id="MobiDB-lite"/>
    </source>
</evidence>
<comment type="caution">
    <text evidence="2">The sequence shown here is derived from an EMBL/GenBank/DDBJ whole genome shotgun (WGS) entry which is preliminary data.</text>
</comment>
<gene>
    <name evidence="2" type="ORF">FFLO_03612</name>
</gene>
<feature type="compositionally biased region" description="Gly residues" evidence="1">
    <location>
        <begin position="643"/>
        <end position="654"/>
    </location>
</feature>
<feature type="region of interest" description="Disordered" evidence="1">
    <location>
        <begin position="462"/>
        <end position="507"/>
    </location>
</feature>
<sequence length="705" mass="77356">MPDLRALAQSCPPAAIADDLLAIVNAQLRSFLTAPDPKETSDDVLQYVAIGLIIHASRSLQNLGTLPPVRVDLLPLEALVKLVDLAPDAHDDVLPTFILDAILAYPTHVSTVRQLVTGALKDNAAFGTALKQEVIEATVRLLERENSRVLKCENGQDPGESHIPRLAYSLFIYARAHPNMAAAIVEARNFFGILKVSYEVVSGLPLTSLDATRKIQTKSHLLLLLHTLLKPLPPSDREWKLEMMDEHGENEGSDTLVNTGICHDYNVLFAQQDGQAAMDHSSGESGKQAIGDKQMDALRSLSSGMKLHTHREDESVMIKHRIAPILVLFPDMPPELLHEALRHPRFAHYKSENGGEDDPVTVLTNAMLDNTLPSELKELGRRVRAVTQAEERDGASRNASAEGSRERSRQPSPEKTAKKTFKRDNIFNDMPMDFSKLSFGKGKNDDDLDSYTNAVPDHIRQSIIRLTEQQRSEEEAERELEREEAKARRSRSAVAGPSKAKEPRIRTVAFEEELDEDDLLDDETDALEARVRLNLREGEEGSSDGESYVNSEEDDDVGAGGTEDVYLEQLYLQNPSAFERNAATRRSKVREQMRQQTGWSDEQLEGWKIMLERNPLKDKILSRHGDPRGNRGTADRGGNQPNRGGGGGGGARGGGHGDRGRGGSGGGRGGGGGRGRGGANKSSRGHQNAARTRGHDRKMAKMGAA</sequence>
<dbReference type="EMBL" id="JABELV010000067">
    <property type="protein sequence ID" value="KAG7535941.1"/>
    <property type="molecule type" value="Genomic_DNA"/>
</dbReference>
<proteinExistence type="predicted"/>
<feature type="region of interest" description="Disordered" evidence="1">
    <location>
        <begin position="617"/>
        <end position="705"/>
    </location>
</feature>
<feature type="compositionally biased region" description="Basic and acidic residues" evidence="1">
    <location>
        <begin position="617"/>
        <end position="629"/>
    </location>
</feature>
<evidence type="ECO:0008006" key="4">
    <source>
        <dbReference type="Google" id="ProtNLM"/>
    </source>
</evidence>
<evidence type="ECO:0000313" key="2">
    <source>
        <dbReference type="EMBL" id="KAG7535941.1"/>
    </source>
</evidence>
<feature type="compositionally biased region" description="Basic and acidic residues" evidence="1">
    <location>
        <begin position="468"/>
        <end position="487"/>
    </location>
</feature>
<feature type="compositionally biased region" description="Basic residues" evidence="1">
    <location>
        <begin position="692"/>
        <end position="705"/>
    </location>
</feature>
<feature type="compositionally biased region" description="Gly residues" evidence="1">
    <location>
        <begin position="662"/>
        <end position="678"/>
    </location>
</feature>
<feature type="region of interest" description="Disordered" evidence="1">
    <location>
        <begin position="533"/>
        <end position="561"/>
    </location>
</feature>
<dbReference type="AlphaFoldDB" id="A0A8K0JKG9"/>
<feature type="compositionally biased region" description="Polar residues" evidence="1">
    <location>
        <begin position="680"/>
        <end position="690"/>
    </location>
</feature>
<protein>
    <recommendedName>
        <fullName evidence="4">CUE domain-containing protein</fullName>
    </recommendedName>
</protein>
<dbReference type="GO" id="GO:0043130">
    <property type="term" value="F:ubiquitin binding"/>
    <property type="evidence" value="ECO:0007669"/>
    <property type="project" value="TreeGrafter"/>
</dbReference>
<reference evidence="2" key="1">
    <citation type="submission" date="2020-04" db="EMBL/GenBank/DDBJ databases">
        <title>Analysis of mating type loci in Filobasidium floriforme.</title>
        <authorList>
            <person name="Nowrousian M."/>
        </authorList>
    </citation>
    <scope>NUCLEOTIDE SEQUENCE</scope>
    <source>
        <strain evidence="2">CBS 6242</strain>
    </source>
</reference>
<dbReference type="Proteomes" id="UP000812966">
    <property type="component" value="Unassembled WGS sequence"/>
</dbReference>
<dbReference type="PANTHER" id="PTHR21494">
    <property type="entry name" value="ACTIVATING SIGNAL COINTEGRATOR 1 COMPLEX SUBUNIT 2 ASC-1 COMPLEX SUBUNIT P100"/>
    <property type="match status" value="1"/>
</dbReference>
<feature type="region of interest" description="Disordered" evidence="1">
    <location>
        <begin position="578"/>
        <end position="603"/>
    </location>
</feature>
<accession>A0A8K0JKG9</accession>
<keyword evidence="3" id="KW-1185">Reference proteome</keyword>